<dbReference type="EMBL" id="KI660215">
    <property type="protein sequence ID" value="ETN76634.1"/>
    <property type="molecule type" value="Genomic_DNA"/>
</dbReference>
<dbReference type="Proteomes" id="UP000053676">
    <property type="component" value="Unassembled WGS sequence"/>
</dbReference>
<accession>W2T4X0</accession>
<evidence type="ECO:0000313" key="2">
    <source>
        <dbReference type="Proteomes" id="UP000053676"/>
    </source>
</evidence>
<proteinExistence type="predicted"/>
<protein>
    <submittedName>
        <fullName evidence="1">Uncharacterized protein</fullName>
    </submittedName>
</protein>
<name>W2T4X0_NECAM</name>
<reference evidence="2" key="1">
    <citation type="journal article" date="2014" name="Nat. Genet.">
        <title>Genome of the human hookworm Necator americanus.</title>
        <authorList>
            <person name="Tang Y.T."/>
            <person name="Gao X."/>
            <person name="Rosa B.A."/>
            <person name="Abubucker S."/>
            <person name="Hallsworth-Pepin K."/>
            <person name="Martin J."/>
            <person name="Tyagi R."/>
            <person name="Heizer E."/>
            <person name="Zhang X."/>
            <person name="Bhonagiri-Palsikar V."/>
            <person name="Minx P."/>
            <person name="Warren W.C."/>
            <person name="Wang Q."/>
            <person name="Zhan B."/>
            <person name="Hotez P.J."/>
            <person name="Sternberg P.W."/>
            <person name="Dougall A."/>
            <person name="Gaze S.T."/>
            <person name="Mulvenna J."/>
            <person name="Sotillo J."/>
            <person name="Ranganathan S."/>
            <person name="Rabelo E.M."/>
            <person name="Wilson R.K."/>
            <person name="Felgner P.L."/>
            <person name="Bethony J."/>
            <person name="Hawdon J.M."/>
            <person name="Gasser R.B."/>
            <person name="Loukas A."/>
            <person name="Mitreva M."/>
        </authorList>
    </citation>
    <scope>NUCLEOTIDE SEQUENCE [LARGE SCALE GENOMIC DNA]</scope>
</reference>
<gene>
    <name evidence="1" type="ORF">NECAME_11536</name>
</gene>
<sequence length="69" mass="8236">MIQNSLAFCSNAPKYEVMTGEKFRRYRPTLVVMLCDGMSRMRESFAAFYENRERDQKKITSWLTMTLKK</sequence>
<dbReference type="AlphaFoldDB" id="W2T4X0"/>
<keyword evidence="2" id="KW-1185">Reference proteome</keyword>
<dbReference type="KEGG" id="nai:NECAME_11536"/>
<evidence type="ECO:0000313" key="1">
    <source>
        <dbReference type="EMBL" id="ETN76634.1"/>
    </source>
</evidence>
<organism evidence="1 2">
    <name type="scientific">Necator americanus</name>
    <name type="common">Human hookworm</name>
    <dbReference type="NCBI Taxonomy" id="51031"/>
    <lineage>
        <taxon>Eukaryota</taxon>
        <taxon>Metazoa</taxon>
        <taxon>Ecdysozoa</taxon>
        <taxon>Nematoda</taxon>
        <taxon>Chromadorea</taxon>
        <taxon>Rhabditida</taxon>
        <taxon>Rhabditina</taxon>
        <taxon>Rhabditomorpha</taxon>
        <taxon>Strongyloidea</taxon>
        <taxon>Ancylostomatidae</taxon>
        <taxon>Bunostominae</taxon>
        <taxon>Necator</taxon>
    </lineage>
</organism>